<sequence length="104" mass="11341">MFDNSMPAREIAASGAHPYRVITEPVPYWDDLLLTVYAVTTAGERIRVGAIRSDDGTRWRWLDKASELPVGTEFPSATDAADAMTADFYAAWTGVPAHRATPVG</sequence>
<accession>A0A5R8P958</accession>
<gene>
    <name evidence="1" type="ORF">FEK35_23320</name>
</gene>
<proteinExistence type="predicted"/>
<dbReference type="Proteomes" id="UP000308349">
    <property type="component" value="Unassembled WGS sequence"/>
</dbReference>
<dbReference type="AlphaFoldDB" id="A0A5R8P958"/>
<protein>
    <submittedName>
        <fullName evidence="1">Uncharacterized protein</fullName>
    </submittedName>
</protein>
<dbReference type="RefSeq" id="WP_138457992.1">
    <property type="nucleotide sequence ID" value="NZ_VBUU01000029.1"/>
</dbReference>
<evidence type="ECO:0000313" key="1">
    <source>
        <dbReference type="EMBL" id="TLG01793.1"/>
    </source>
</evidence>
<evidence type="ECO:0000313" key="2">
    <source>
        <dbReference type="Proteomes" id="UP000308349"/>
    </source>
</evidence>
<dbReference type="EMBL" id="VBUU01000029">
    <property type="protein sequence ID" value="TLG01793.1"/>
    <property type="molecule type" value="Genomic_DNA"/>
</dbReference>
<organism evidence="1 2">
    <name type="scientific">Nocardia cyriacigeorgica</name>
    <dbReference type="NCBI Taxonomy" id="135487"/>
    <lineage>
        <taxon>Bacteria</taxon>
        <taxon>Bacillati</taxon>
        <taxon>Actinomycetota</taxon>
        <taxon>Actinomycetes</taxon>
        <taxon>Mycobacteriales</taxon>
        <taxon>Nocardiaceae</taxon>
        <taxon>Nocardia</taxon>
    </lineage>
</organism>
<reference evidence="1 2" key="1">
    <citation type="submission" date="2019-05" db="EMBL/GenBank/DDBJ databases">
        <title>Genomes sequences of two Nocardia cyriacigeorgica environmental isolates, type strains Nocardia asteroides ATCC 19247 and Nocardia cyriacigeorgica DSM 44484.</title>
        <authorList>
            <person name="Vautrin F."/>
            <person name="Bergeron E."/>
            <person name="Dubost A."/>
            <person name="Abrouk D."/>
            <person name="Rodriguez Nava V."/>
            <person name="Pujic P."/>
        </authorList>
    </citation>
    <scope>NUCLEOTIDE SEQUENCE [LARGE SCALE GENOMIC DNA]</scope>
    <source>
        <strain evidence="1 2">EML 1456</strain>
    </source>
</reference>
<comment type="caution">
    <text evidence="1">The sequence shown here is derived from an EMBL/GenBank/DDBJ whole genome shotgun (WGS) entry which is preliminary data.</text>
</comment>
<name>A0A5R8P958_9NOCA</name>